<feature type="compositionally biased region" description="Basic residues" evidence="1">
    <location>
        <begin position="155"/>
        <end position="169"/>
    </location>
</feature>
<feature type="compositionally biased region" description="Low complexity" evidence="1">
    <location>
        <begin position="184"/>
        <end position="195"/>
    </location>
</feature>
<dbReference type="Proteomes" id="UP001054252">
    <property type="component" value="Unassembled WGS sequence"/>
</dbReference>
<feature type="region of interest" description="Disordered" evidence="1">
    <location>
        <begin position="34"/>
        <end position="79"/>
    </location>
</feature>
<sequence>MHPIKMKSGRSNPEEENKFSLFQLDPVFLRKILSRSTSPRSTSSRYFGSTIGSTPFRWEVHPGTSKDPPNTKAEPPVVPPIATLTQDIKNIKKTKAKREKGMKSSEEFGFSDSDAEHQKNLSSLSSFLLVPPPPLISQARVKPWVSPMARVSRFWRKKFQKNQNGKRGKAKSEGVKANADDDSSTSSGNSFKNSSPLRKLTRRLVKWAT</sequence>
<reference evidence="2 3" key="1">
    <citation type="journal article" date="2021" name="Commun. Biol.">
        <title>The genome of Shorea leprosula (Dipterocarpaceae) highlights the ecological relevance of drought in aseasonal tropical rainforests.</title>
        <authorList>
            <person name="Ng K.K.S."/>
            <person name="Kobayashi M.J."/>
            <person name="Fawcett J.A."/>
            <person name="Hatakeyama M."/>
            <person name="Paape T."/>
            <person name="Ng C.H."/>
            <person name="Ang C.C."/>
            <person name="Tnah L.H."/>
            <person name="Lee C.T."/>
            <person name="Nishiyama T."/>
            <person name="Sese J."/>
            <person name="O'Brien M.J."/>
            <person name="Copetti D."/>
            <person name="Mohd Noor M.I."/>
            <person name="Ong R.C."/>
            <person name="Putra M."/>
            <person name="Sireger I.Z."/>
            <person name="Indrioko S."/>
            <person name="Kosugi Y."/>
            <person name="Izuno A."/>
            <person name="Isagi Y."/>
            <person name="Lee S.L."/>
            <person name="Shimizu K.K."/>
        </authorList>
    </citation>
    <scope>NUCLEOTIDE SEQUENCE [LARGE SCALE GENOMIC DNA]</scope>
    <source>
        <strain evidence="2">214</strain>
    </source>
</reference>
<evidence type="ECO:0000256" key="1">
    <source>
        <dbReference type="SAM" id="MobiDB-lite"/>
    </source>
</evidence>
<name>A0AAV5MEK8_9ROSI</name>
<feature type="compositionally biased region" description="Low complexity" evidence="1">
    <location>
        <begin position="34"/>
        <end position="45"/>
    </location>
</feature>
<feature type="region of interest" description="Disordered" evidence="1">
    <location>
        <begin position="93"/>
        <end position="115"/>
    </location>
</feature>
<comment type="caution">
    <text evidence="2">The sequence shown here is derived from an EMBL/GenBank/DDBJ whole genome shotgun (WGS) entry which is preliminary data.</text>
</comment>
<keyword evidence="3" id="KW-1185">Reference proteome</keyword>
<feature type="region of interest" description="Disordered" evidence="1">
    <location>
        <begin position="155"/>
        <end position="209"/>
    </location>
</feature>
<dbReference type="AlphaFoldDB" id="A0AAV5MEK8"/>
<dbReference type="EMBL" id="BPVZ01000220">
    <property type="protein sequence ID" value="GKV47032.1"/>
    <property type="molecule type" value="Genomic_DNA"/>
</dbReference>
<organism evidence="2 3">
    <name type="scientific">Rubroshorea leprosula</name>
    <dbReference type="NCBI Taxonomy" id="152421"/>
    <lineage>
        <taxon>Eukaryota</taxon>
        <taxon>Viridiplantae</taxon>
        <taxon>Streptophyta</taxon>
        <taxon>Embryophyta</taxon>
        <taxon>Tracheophyta</taxon>
        <taxon>Spermatophyta</taxon>
        <taxon>Magnoliopsida</taxon>
        <taxon>eudicotyledons</taxon>
        <taxon>Gunneridae</taxon>
        <taxon>Pentapetalae</taxon>
        <taxon>rosids</taxon>
        <taxon>malvids</taxon>
        <taxon>Malvales</taxon>
        <taxon>Dipterocarpaceae</taxon>
        <taxon>Rubroshorea</taxon>
    </lineage>
</organism>
<evidence type="ECO:0000313" key="2">
    <source>
        <dbReference type="EMBL" id="GKV47032.1"/>
    </source>
</evidence>
<protein>
    <submittedName>
        <fullName evidence="2">Uncharacterized protein</fullName>
    </submittedName>
</protein>
<feature type="compositionally biased region" description="Basic residues" evidence="1">
    <location>
        <begin position="199"/>
        <end position="209"/>
    </location>
</feature>
<proteinExistence type="predicted"/>
<accession>A0AAV5MEK8</accession>
<evidence type="ECO:0000313" key="3">
    <source>
        <dbReference type="Proteomes" id="UP001054252"/>
    </source>
</evidence>
<gene>
    <name evidence="2" type="ORF">SLEP1_g53973</name>
</gene>